<evidence type="ECO:0000256" key="17">
    <source>
        <dbReference type="PIRSR" id="PIRSR000517-1"/>
    </source>
</evidence>
<dbReference type="UniPathway" id="UPA00139">
    <property type="reaction ID" value="UER00338"/>
</dbReference>
<keyword evidence="7" id="KW-0032">Aminotransferase</keyword>
<feature type="domain" description="Zinc finger PHD-type" evidence="19">
    <location>
        <begin position="53"/>
        <end position="146"/>
    </location>
</feature>
<dbReference type="PANTHER" id="PTHR45744:SF2">
    <property type="entry name" value="TYROSINE AMINOTRANSFERASE"/>
    <property type="match status" value="1"/>
</dbReference>
<evidence type="ECO:0000256" key="12">
    <source>
        <dbReference type="ARBA" id="ARBA00022878"/>
    </source>
</evidence>
<dbReference type="PIRSF" id="PIRSF000517">
    <property type="entry name" value="Tyr_transaminase"/>
    <property type="match status" value="1"/>
</dbReference>
<dbReference type="GO" id="GO:0030170">
    <property type="term" value="F:pyridoxal phosphate binding"/>
    <property type="evidence" value="ECO:0007669"/>
    <property type="project" value="InterPro"/>
</dbReference>
<feature type="compositionally biased region" description="Basic and acidic residues" evidence="18">
    <location>
        <begin position="12"/>
        <end position="27"/>
    </location>
</feature>
<dbReference type="Gene3D" id="3.40.640.10">
    <property type="entry name" value="Type I PLP-dependent aspartate aminotransferase-like (Major domain)"/>
    <property type="match status" value="1"/>
</dbReference>
<comment type="pathway">
    <text evidence="2 16">Amino-acid degradation; L-phenylalanine degradation; acetoacetate and fumarate from L-phenylalanine: step 2/6.</text>
</comment>
<dbReference type="InterPro" id="IPR001965">
    <property type="entry name" value="Znf_PHD"/>
</dbReference>
<dbReference type="PROSITE" id="PS00105">
    <property type="entry name" value="AA_TRANSFER_CLASS_1"/>
    <property type="match status" value="1"/>
</dbReference>
<gene>
    <name evidence="20" type="ORF">B5V51_12340</name>
</gene>
<evidence type="ECO:0000256" key="1">
    <source>
        <dbReference type="ARBA" id="ARBA00001933"/>
    </source>
</evidence>
<keyword evidence="9" id="KW-0479">Metal-binding</keyword>
<evidence type="ECO:0000256" key="9">
    <source>
        <dbReference type="ARBA" id="ARBA00022723"/>
    </source>
</evidence>
<dbReference type="InterPro" id="IPR015424">
    <property type="entry name" value="PyrdxlP-dep_Trfase"/>
</dbReference>
<comment type="subunit">
    <text evidence="4 16">Homodimer.</text>
</comment>
<evidence type="ECO:0000313" key="20">
    <source>
        <dbReference type="EMBL" id="PCG63424.1"/>
    </source>
</evidence>
<evidence type="ECO:0000259" key="19">
    <source>
        <dbReference type="SMART" id="SM00249"/>
    </source>
</evidence>
<evidence type="ECO:0000256" key="18">
    <source>
        <dbReference type="SAM" id="MobiDB-lite"/>
    </source>
</evidence>
<sequence>MKEMKKKQKKKEGKERPRREKKRETPKKAKPSSGKKSTTVKGTKKNKKQVGWFCHACEEDRMDAMRRCSRCSKWYHEECVGDPTAFGNLQPSENIIDAICDTAKQNDSRNYGPTIGHRDARQAVAEYSAHQGTITADDVILCSGCSHAIDITLSVLANAGQNVLIPRPGYLIHKTLGEGLGIVIKFYDLLPDQNWQVDLESLESQIDENTAAIVVNNPSNPCGSVYTREHLLDIVDVASRNRVPIIADEIYEHLVFSDYKFTAISSVSKDVPVLTCSGVTKRFLIPGWRLGWVIIHDRQNILNKEIRNGLMSLATRILGPNTLIQKALPRILKETPQSFYDDTIRFIESQAKLAYQELQKAPGLRPIMPQGSMYMMIEIKTSLFPKFDNELQFISKMCNEQSVLCIPGKCFNYPNYMRIVLTVPEEILREACLRITQFCEEHMLKKLDNDVVSIVNDEPTRVAAKQNFQKNIA</sequence>
<feature type="compositionally biased region" description="Basic residues" evidence="18">
    <location>
        <begin position="1"/>
        <end position="11"/>
    </location>
</feature>
<evidence type="ECO:0000256" key="2">
    <source>
        <dbReference type="ARBA" id="ARBA00005203"/>
    </source>
</evidence>
<dbReference type="InterPro" id="IPR004838">
    <property type="entry name" value="NHTrfase_class1_PyrdxlP-BS"/>
</dbReference>
<evidence type="ECO:0000256" key="3">
    <source>
        <dbReference type="ARBA" id="ARBA00007441"/>
    </source>
</evidence>
<dbReference type="SMART" id="SM00249">
    <property type="entry name" value="PHD"/>
    <property type="match status" value="1"/>
</dbReference>
<name>A0A2A4IVW8_HELVI</name>
<dbReference type="CDD" id="cd15489">
    <property type="entry name" value="PHD_SF"/>
    <property type="match status" value="1"/>
</dbReference>
<dbReference type="InterPro" id="IPR004839">
    <property type="entry name" value="Aminotransferase_I/II_large"/>
</dbReference>
<evidence type="ECO:0000256" key="10">
    <source>
        <dbReference type="ARBA" id="ARBA00022771"/>
    </source>
</evidence>
<dbReference type="NCBIfam" id="TIGR01265">
    <property type="entry name" value="tyr_nico_aTase"/>
    <property type="match status" value="1"/>
</dbReference>
<evidence type="ECO:0000256" key="7">
    <source>
        <dbReference type="ARBA" id="ARBA00022576"/>
    </source>
</evidence>
<evidence type="ECO:0000256" key="16">
    <source>
        <dbReference type="PIRNR" id="PIRNR000517"/>
    </source>
</evidence>
<dbReference type="EMBL" id="NWSH01006457">
    <property type="protein sequence ID" value="PCG63424.1"/>
    <property type="molecule type" value="Genomic_DNA"/>
</dbReference>
<comment type="function">
    <text evidence="16">Transaminase involved in tyrosine breakdown. Converts tyrosine to p-hydroxyphenylpyruvate.</text>
</comment>
<feature type="modified residue" description="N6-(pyridoxal phosphate)lysine" evidence="17">
    <location>
        <position position="281"/>
    </location>
</feature>
<dbReference type="EC" id="2.6.1.5" evidence="5 16"/>
<evidence type="ECO:0000256" key="11">
    <source>
        <dbReference type="ARBA" id="ARBA00022833"/>
    </source>
</evidence>
<protein>
    <recommendedName>
        <fullName evidence="6 16">Tyrosine aminotransferase</fullName>
        <shortName evidence="16">TAT</shortName>
        <ecNumber evidence="5 16">2.6.1.5</ecNumber>
    </recommendedName>
</protein>
<dbReference type="GO" id="GO:0006559">
    <property type="term" value="P:L-phenylalanine catabolic process"/>
    <property type="evidence" value="ECO:0007669"/>
    <property type="project" value="UniProtKB-UniRule"/>
</dbReference>
<dbReference type="InterPro" id="IPR015422">
    <property type="entry name" value="PyrdxlP-dep_Trfase_small"/>
</dbReference>
<feature type="compositionally biased region" description="Low complexity" evidence="18">
    <location>
        <begin position="31"/>
        <end position="41"/>
    </location>
</feature>
<keyword evidence="13 16" id="KW-0663">Pyridoxal phosphate</keyword>
<keyword evidence="14" id="KW-0585">Phenylalanine catabolism</keyword>
<dbReference type="GO" id="GO:0008270">
    <property type="term" value="F:zinc ion binding"/>
    <property type="evidence" value="ECO:0007669"/>
    <property type="project" value="UniProtKB-KW"/>
</dbReference>
<comment type="caution">
    <text evidence="20">The sequence shown here is derived from an EMBL/GenBank/DDBJ whole genome shotgun (WGS) entry which is preliminary data.</text>
</comment>
<comment type="cofactor">
    <cofactor evidence="1 16 17">
        <name>pyridoxal 5'-phosphate</name>
        <dbReference type="ChEBI" id="CHEBI:597326"/>
    </cofactor>
</comment>
<dbReference type="AlphaFoldDB" id="A0A2A4IVW8"/>
<accession>A0A2A4IVW8</accession>
<keyword evidence="11" id="KW-0862">Zinc</keyword>
<dbReference type="Pfam" id="PF00155">
    <property type="entry name" value="Aminotran_1_2"/>
    <property type="match status" value="1"/>
</dbReference>
<dbReference type="PANTHER" id="PTHR45744">
    <property type="entry name" value="TYROSINE AMINOTRANSFERASE"/>
    <property type="match status" value="1"/>
</dbReference>
<dbReference type="CDD" id="cd00609">
    <property type="entry name" value="AAT_like"/>
    <property type="match status" value="1"/>
</dbReference>
<dbReference type="InterPro" id="IPR011011">
    <property type="entry name" value="Znf_FYVE_PHD"/>
</dbReference>
<keyword evidence="12" id="KW-0828">Tyrosine catabolism</keyword>
<dbReference type="GO" id="GO:0006572">
    <property type="term" value="P:L-tyrosine catabolic process"/>
    <property type="evidence" value="ECO:0007669"/>
    <property type="project" value="UniProtKB-KW"/>
</dbReference>
<organism evidence="20">
    <name type="scientific">Heliothis virescens</name>
    <name type="common">Tobacco budworm moth</name>
    <dbReference type="NCBI Taxonomy" id="7102"/>
    <lineage>
        <taxon>Eukaryota</taxon>
        <taxon>Metazoa</taxon>
        <taxon>Ecdysozoa</taxon>
        <taxon>Arthropoda</taxon>
        <taxon>Hexapoda</taxon>
        <taxon>Insecta</taxon>
        <taxon>Pterygota</taxon>
        <taxon>Neoptera</taxon>
        <taxon>Endopterygota</taxon>
        <taxon>Lepidoptera</taxon>
        <taxon>Glossata</taxon>
        <taxon>Ditrysia</taxon>
        <taxon>Noctuoidea</taxon>
        <taxon>Noctuidae</taxon>
        <taxon>Heliothinae</taxon>
        <taxon>Heliothis</taxon>
    </lineage>
</organism>
<keyword evidence="8" id="KW-0808">Transferase</keyword>
<comment type="similarity">
    <text evidence="3 16">Belongs to the class-I pyridoxal-phosphate-dependent aminotransferase family.</text>
</comment>
<dbReference type="InterPro" id="IPR005957">
    <property type="entry name" value="Tyrosine_aminoTrfase"/>
</dbReference>
<dbReference type="SUPFAM" id="SSF53383">
    <property type="entry name" value="PLP-dependent transferases"/>
    <property type="match status" value="1"/>
</dbReference>
<evidence type="ECO:0000256" key="5">
    <source>
        <dbReference type="ARBA" id="ARBA00012749"/>
    </source>
</evidence>
<evidence type="ECO:0000256" key="6">
    <source>
        <dbReference type="ARBA" id="ARBA00015959"/>
    </source>
</evidence>
<evidence type="ECO:0000256" key="14">
    <source>
        <dbReference type="ARBA" id="ARBA00023232"/>
    </source>
</evidence>
<comment type="catalytic activity">
    <reaction evidence="15 16">
        <text>L-tyrosine + 2-oxoglutarate = 3-(4-hydroxyphenyl)pyruvate + L-glutamate</text>
        <dbReference type="Rhea" id="RHEA:15093"/>
        <dbReference type="ChEBI" id="CHEBI:16810"/>
        <dbReference type="ChEBI" id="CHEBI:29985"/>
        <dbReference type="ChEBI" id="CHEBI:36242"/>
        <dbReference type="ChEBI" id="CHEBI:58315"/>
        <dbReference type="EC" id="2.6.1.5"/>
    </reaction>
</comment>
<keyword evidence="10" id="KW-0863">Zinc-finger</keyword>
<evidence type="ECO:0000256" key="13">
    <source>
        <dbReference type="ARBA" id="ARBA00022898"/>
    </source>
</evidence>
<evidence type="ECO:0000256" key="15">
    <source>
        <dbReference type="ARBA" id="ARBA00047798"/>
    </source>
</evidence>
<dbReference type="SUPFAM" id="SSF57903">
    <property type="entry name" value="FYVE/PHD zinc finger"/>
    <property type="match status" value="1"/>
</dbReference>
<proteinExistence type="inferred from homology"/>
<dbReference type="GO" id="GO:0004838">
    <property type="term" value="F:L-tyrosine-2-oxoglutarate transaminase activity"/>
    <property type="evidence" value="ECO:0007669"/>
    <property type="project" value="UniProtKB-UniRule"/>
</dbReference>
<dbReference type="InterPro" id="IPR015421">
    <property type="entry name" value="PyrdxlP-dep_Trfase_major"/>
</dbReference>
<dbReference type="STRING" id="7102.A0A2A4IVW8"/>
<dbReference type="InterPro" id="IPR005958">
    <property type="entry name" value="TyrNic_aminoTrfase"/>
</dbReference>
<reference evidence="20" key="1">
    <citation type="submission" date="2017-09" db="EMBL/GenBank/DDBJ databases">
        <title>Contemporary evolution of a Lepidopteran species, Heliothis virescens, in response to modern agricultural practices.</title>
        <authorList>
            <person name="Fritz M.L."/>
            <person name="Deyonke A.M."/>
            <person name="Papanicolaou A."/>
            <person name="Micinski S."/>
            <person name="Westbrook J."/>
            <person name="Gould F."/>
        </authorList>
    </citation>
    <scope>NUCLEOTIDE SEQUENCE [LARGE SCALE GENOMIC DNA]</scope>
    <source>
        <strain evidence="20">HvINT-</strain>
        <tissue evidence="20">Whole body</tissue>
    </source>
</reference>
<evidence type="ECO:0000256" key="8">
    <source>
        <dbReference type="ARBA" id="ARBA00022679"/>
    </source>
</evidence>
<dbReference type="NCBIfam" id="TIGR01264">
    <property type="entry name" value="tyr_amTase_E"/>
    <property type="match status" value="1"/>
</dbReference>
<dbReference type="Gene3D" id="3.90.1150.10">
    <property type="entry name" value="Aspartate Aminotransferase, domain 1"/>
    <property type="match status" value="1"/>
</dbReference>
<feature type="region of interest" description="Disordered" evidence="18">
    <location>
        <begin position="1"/>
        <end position="44"/>
    </location>
</feature>
<evidence type="ECO:0000256" key="4">
    <source>
        <dbReference type="ARBA" id="ARBA00011738"/>
    </source>
</evidence>